<dbReference type="EMBL" id="RYZH01000021">
    <property type="protein sequence ID" value="RUL87456.1"/>
    <property type="molecule type" value="Genomic_DNA"/>
</dbReference>
<dbReference type="Gene3D" id="2.60.40.1120">
    <property type="entry name" value="Carboxypeptidase-like, regulatory domain"/>
    <property type="match status" value="1"/>
</dbReference>
<dbReference type="PROSITE" id="PS51257">
    <property type="entry name" value="PROKAR_LIPOPROTEIN"/>
    <property type="match status" value="1"/>
</dbReference>
<dbReference type="OrthoDB" id="289014at2"/>
<reference evidence="2 3" key="1">
    <citation type="submission" date="2018-12" db="EMBL/GenBank/DDBJ databases">
        <authorList>
            <person name="Toschakov S.V."/>
        </authorList>
    </citation>
    <scope>NUCLEOTIDE SEQUENCE [LARGE SCALE GENOMIC DNA]</scope>
    <source>
        <strain evidence="2 3">GM2012</strain>
    </source>
</reference>
<evidence type="ECO:0000313" key="2">
    <source>
        <dbReference type="EMBL" id="RUL87456.1"/>
    </source>
</evidence>
<gene>
    <name evidence="2" type="ORF">TsocGM_12305</name>
</gene>
<proteinExistence type="predicted"/>
<name>A0A432MK08_9BACT</name>
<keyword evidence="3" id="KW-1185">Reference proteome</keyword>
<evidence type="ECO:0000313" key="3">
    <source>
        <dbReference type="Proteomes" id="UP000280296"/>
    </source>
</evidence>
<comment type="caution">
    <text evidence="2">The sequence shown here is derived from an EMBL/GenBank/DDBJ whole genome shotgun (WGS) entry which is preliminary data.</text>
</comment>
<protein>
    <recommendedName>
        <fullName evidence="1">NEAT domain-containing protein</fullName>
    </recommendedName>
</protein>
<dbReference type="RefSeq" id="WP_126725672.1">
    <property type="nucleotide sequence ID" value="NZ_RYZH01000021.1"/>
</dbReference>
<accession>A0A432MK08</accession>
<evidence type="ECO:0000259" key="1">
    <source>
        <dbReference type="PROSITE" id="PS50978"/>
    </source>
</evidence>
<dbReference type="InterPro" id="IPR006635">
    <property type="entry name" value="NEAT_dom"/>
</dbReference>
<feature type="domain" description="NEAT" evidence="1">
    <location>
        <begin position="81"/>
        <end position="155"/>
    </location>
</feature>
<dbReference type="PROSITE" id="PS50978">
    <property type="entry name" value="NEAT"/>
    <property type="match status" value="1"/>
</dbReference>
<organism evidence="2 3">
    <name type="scientific">Tautonia sociabilis</name>
    <dbReference type="NCBI Taxonomy" id="2080755"/>
    <lineage>
        <taxon>Bacteria</taxon>
        <taxon>Pseudomonadati</taxon>
        <taxon>Planctomycetota</taxon>
        <taxon>Planctomycetia</taxon>
        <taxon>Isosphaerales</taxon>
        <taxon>Isosphaeraceae</taxon>
        <taxon>Tautonia</taxon>
    </lineage>
</organism>
<reference evidence="2 3" key="2">
    <citation type="submission" date="2019-01" db="EMBL/GenBank/DDBJ databases">
        <title>Tautonia sociabilis, a novel thermotolerant planctomycete of Isosphaeraceae family, isolated from a 4000 m deep subterranean habitat.</title>
        <authorList>
            <person name="Kovaleva O.L."/>
            <person name="Elcheninov A.G."/>
            <person name="Van Heerden E."/>
            <person name="Toshchakov S.V."/>
            <person name="Novikov A."/>
            <person name="Bonch-Osmolovskaya E.A."/>
            <person name="Kublanov I.V."/>
        </authorList>
    </citation>
    <scope>NUCLEOTIDE SEQUENCE [LARGE SCALE GENOMIC DNA]</scope>
    <source>
        <strain evidence="2 3">GM2012</strain>
    </source>
</reference>
<sequence>MRARRVALFLSLVGAVAVIGCGSGGPPLVKVEGTVTFDGKPLENAELTFVPDQGNTHVTPGSAVTAADGSYKARYMGRFGLAEGAYKITFRKMEVQPDVTNMPQEMLDDPAQLELGGFTRQALPEAYADISKTAFDIQVTANGGPYDFELDSKGR</sequence>
<dbReference type="AlphaFoldDB" id="A0A432MK08"/>
<dbReference type="Proteomes" id="UP000280296">
    <property type="component" value="Unassembled WGS sequence"/>
</dbReference>